<protein>
    <submittedName>
        <fullName evidence="2">Uncharacterized protein</fullName>
    </submittedName>
</protein>
<sequence>MSARRSSTGPELMLPGLREVYEAYVREADSLPALPGPLQAEVWASAQLGALEAAAPHEQGRLAALGDLIGCLRAAATPGARAFLRAIAAIGPVRGRAAAGRAADALGDVAAAPWEGSLGRVVPGQAWLIQEGPLDGDRLVCEFRYEGAGTAGMHALAVRLSYGDAPSEVVIVGDVPALMAAARQAMQAELCVVQPYDAAAVGARLRTVLTEAVPGGRGGSSPHRKHGAEPLPEACYPALPLARHRASVLP</sequence>
<dbReference type="AlphaFoldDB" id="A0A4R4N559"/>
<dbReference type="RefSeq" id="WP_131944921.1">
    <property type="nucleotide sequence ID" value="NZ_BAAAMX010000007.1"/>
</dbReference>
<feature type="region of interest" description="Disordered" evidence="1">
    <location>
        <begin position="212"/>
        <end position="231"/>
    </location>
</feature>
<evidence type="ECO:0000256" key="1">
    <source>
        <dbReference type="SAM" id="MobiDB-lite"/>
    </source>
</evidence>
<reference evidence="2 3" key="1">
    <citation type="submission" date="2019-03" db="EMBL/GenBank/DDBJ databases">
        <title>Draft genome sequences of novel Actinobacteria.</title>
        <authorList>
            <person name="Sahin N."/>
            <person name="Ay H."/>
            <person name="Saygin H."/>
        </authorList>
    </citation>
    <scope>NUCLEOTIDE SEQUENCE [LARGE SCALE GENOMIC DNA]</scope>
    <source>
        <strain evidence="2 3">DSM 45347</strain>
    </source>
</reference>
<comment type="caution">
    <text evidence="2">The sequence shown here is derived from an EMBL/GenBank/DDBJ whole genome shotgun (WGS) entry which is preliminary data.</text>
</comment>
<organism evidence="2 3">
    <name type="scientific">Actinomadura bangladeshensis</name>
    <dbReference type="NCBI Taxonomy" id="453573"/>
    <lineage>
        <taxon>Bacteria</taxon>
        <taxon>Bacillati</taxon>
        <taxon>Actinomycetota</taxon>
        <taxon>Actinomycetes</taxon>
        <taxon>Streptosporangiales</taxon>
        <taxon>Thermomonosporaceae</taxon>
        <taxon>Actinomadura</taxon>
    </lineage>
</organism>
<keyword evidence="3" id="KW-1185">Reference proteome</keyword>
<accession>A0A4R4N559</accession>
<name>A0A4R4N559_9ACTN</name>
<dbReference type="Proteomes" id="UP000295431">
    <property type="component" value="Unassembled WGS sequence"/>
</dbReference>
<evidence type="ECO:0000313" key="3">
    <source>
        <dbReference type="Proteomes" id="UP000295431"/>
    </source>
</evidence>
<evidence type="ECO:0000313" key="2">
    <source>
        <dbReference type="EMBL" id="TDC03908.1"/>
    </source>
</evidence>
<gene>
    <name evidence="2" type="ORF">E1284_37620</name>
</gene>
<dbReference type="EMBL" id="SMJW01000366">
    <property type="protein sequence ID" value="TDC03908.1"/>
    <property type="molecule type" value="Genomic_DNA"/>
</dbReference>
<dbReference type="OrthoDB" id="3473764at2"/>
<proteinExistence type="predicted"/>